<dbReference type="InterPro" id="IPR001466">
    <property type="entry name" value="Beta-lactam-related"/>
</dbReference>
<dbReference type="Gene3D" id="3.40.710.10">
    <property type="entry name" value="DD-peptidase/beta-lactamase superfamily"/>
    <property type="match status" value="1"/>
</dbReference>
<feature type="transmembrane region" description="Helical" evidence="1">
    <location>
        <begin position="541"/>
        <end position="563"/>
    </location>
</feature>
<keyword evidence="4" id="KW-1185">Reference proteome</keyword>
<gene>
    <name evidence="3" type="ORF">A9Q02_10440</name>
</gene>
<evidence type="ECO:0000256" key="1">
    <source>
        <dbReference type="SAM" id="Phobius"/>
    </source>
</evidence>
<dbReference type="InterPro" id="IPR012338">
    <property type="entry name" value="Beta-lactam/transpept-like"/>
</dbReference>
<keyword evidence="1" id="KW-0812">Transmembrane</keyword>
<accession>A0A2H3L5L4</accession>
<dbReference type="SUPFAM" id="SSF56601">
    <property type="entry name" value="beta-lactamase/transpeptidase-like"/>
    <property type="match status" value="1"/>
</dbReference>
<evidence type="ECO:0000313" key="4">
    <source>
        <dbReference type="Proteomes" id="UP000220922"/>
    </source>
</evidence>
<name>A0A2H3L5L4_9CHLR</name>
<dbReference type="EMBL" id="LYXE01000050">
    <property type="protein sequence ID" value="PDW00229.1"/>
    <property type="molecule type" value="Genomic_DNA"/>
</dbReference>
<feature type="transmembrane region" description="Helical" evidence="1">
    <location>
        <begin position="505"/>
        <end position="529"/>
    </location>
</feature>
<dbReference type="PANTHER" id="PTHR46825">
    <property type="entry name" value="D-ALANYL-D-ALANINE-CARBOXYPEPTIDASE/ENDOPEPTIDASE AMPH"/>
    <property type="match status" value="1"/>
</dbReference>
<dbReference type="InterPro" id="IPR050491">
    <property type="entry name" value="AmpC-like"/>
</dbReference>
<protein>
    <recommendedName>
        <fullName evidence="2">Beta-lactamase-related domain-containing protein</fullName>
    </recommendedName>
</protein>
<evidence type="ECO:0000313" key="3">
    <source>
        <dbReference type="EMBL" id="PDW00229.1"/>
    </source>
</evidence>
<feature type="transmembrane region" description="Helical" evidence="1">
    <location>
        <begin position="583"/>
        <end position="605"/>
    </location>
</feature>
<feature type="transmembrane region" description="Helical" evidence="1">
    <location>
        <begin position="626"/>
        <end position="647"/>
    </location>
</feature>
<keyword evidence="1" id="KW-1133">Transmembrane helix</keyword>
<proteinExistence type="predicted"/>
<sequence length="653" mass="70302">MQQIATLGSRRSARGYAGVALVAFLLSLFSPPIVTAARSNLVDPADLVTFFDEVVTEQLAQAQIPGAALAVVKDGEVQFAQGYGYADLETRRPVDPAQTLFRTGSAAKPVTWTALMQLVEQGRIDRHADVNTYLDFSIPATFAEPITPAHLLSHTPGFEDVGEGLFVLTPEATLPLRDYLITRQPVRVFPPGQVQAYSNYGTALAAYLVERVSGIPFDQYVAEQIFAPLGMERSTLDQPPPAHFADDLAGGYAPYNGDILRGNFVFVGPYPAGSMSTTATDMARFMLAHLPDSPTSILQPTTVQQMQQRLYTPDPRIDGIAHGWMERTSNGRRVLYHRGAIVHFSAGMYLLPEERLGLYVAYNAPGGAAATDELWNAFMDRYYPTSPAPAPTPSADTAALISAYAGEYHLARAEVSGGGKVLRLLEAVHVSAGPAGELQLMVEGATEAYLAVAPGLFRHSERAAYLAFFSGPDGRTWFSLDGNPAFVGLTGTAAFRAPWYATTPVTALLLLGTILLCLLSGVGWLIGAWRRKQAQPLAARLARWNAGAFGLGLLGFVVTFVGTLTDSDPANVMPRVFFGPTPLLQVMLTIPWLLALLGLGMVLFTGMAWRGTGNAGNAYWSLPGRLHYTGLTLLGLATLAVLGYWNLLAFPMT</sequence>
<evidence type="ECO:0000259" key="2">
    <source>
        <dbReference type="Pfam" id="PF00144"/>
    </source>
</evidence>
<dbReference type="AlphaFoldDB" id="A0A2H3L5L4"/>
<dbReference type="Pfam" id="PF00144">
    <property type="entry name" value="Beta-lactamase"/>
    <property type="match status" value="1"/>
</dbReference>
<dbReference type="Proteomes" id="UP000220922">
    <property type="component" value="Unassembled WGS sequence"/>
</dbReference>
<feature type="domain" description="Beta-lactamase-related" evidence="2">
    <location>
        <begin position="51"/>
        <end position="370"/>
    </location>
</feature>
<reference evidence="3 4" key="1">
    <citation type="submission" date="2016-05" db="EMBL/GenBank/DDBJ databases">
        <authorList>
            <person name="Lavstsen T."/>
            <person name="Jespersen J.S."/>
        </authorList>
    </citation>
    <scope>NUCLEOTIDE SEQUENCE [LARGE SCALE GENOMIC DNA]</scope>
    <source>
        <strain evidence="3 4">B7-9</strain>
    </source>
</reference>
<keyword evidence="1" id="KW-0472">Membrane</keyword>
<dbReference type="PANTHER" id="PTHR46825:SF9">
    <property type="entry name" value="BETA-LACTAMASE-RELATED DOMAIN-CONTAINING PROTEIN"/>
    <property type="match status" value="1"/>
</dbReference>
<comment type="caution">
    <text evidence="3">The sequence shown here is derived from an EMBL/GenBank/DDBJ whole genome shotgun (WGS) entry which is preliminary data.</text>
</comment>
<organism evidence="3 4">
    <name type="scientific">Candidatus Chloroploca asiatica</name>
    <dbReference type="NCBI Taxonomy" id="1506545"/>
    <lineage>
        <taxon>Bacteria</taxon>
        <taxon>Bacillati</taxon>
        <taxon>Chloroflexota</taxon>
        <taxon>Chloroflexia</taxon>
        <taxon>Chloroflexales</taxon>
        <taxon>Chloroflexineae</taxon>
        <taxon>Oscillochloridaceae</taxon>
        <taxon>Candidatus Chloroploca</taxon>
    </lineage>
</organism>
<dbReference type="RefSeq" id="WP_172450633.1">
    <property type="nucleotide sequence ID" value="NZ_LYXE01000050.1"/>
</dbReference>